<keyword evidence="3" id="KW-1185">Reference proteome</keyword>
<evidence type="ECO:0000256" key="1">
    <source>
        <dbReference type="SAM" id="SignalP"/>
    </source>
</evidence>
<accession>A0AAQ4F841</accession>
<evidence type="ECO:0008006" key="4">
    <source>
        <dbReference type="Google" id="ProtNLM"/>
    </source>
</evidence>
<evidence type="ECO:0000313" key="2">
    <source>
        <dbReference type="EMBL" id="KAK8783256.1"/>
    </source>
</evidence>
<sequence>MSSTKLLSSLLLVATMLFVVDEPIAAKGVFEAGVFRNCPDQHQQAQPCFIDSSGQPSGCPDECICLTNLADGEERGPGECKMIA</sequence>
<proteinExistence type="predicted"/>
<comment type="caution">
    <text evidence="2">The sequence shown here is derived from an EMBL/GenBank/DDBJ whole genome shotgun (WGS) entry which is preliminary data.</text>
</comment>
<gene>
    <name evidence="2" type="ORF">V5799_015402</name>
</gene>
<feature type="chain" id="PRO_5043036192" description="Secreted protein" evidence="1">
    <location>
        <begin position="27"/>
        <end position="84"/>
    </location>
</feature>
<organism evidence="2 3">
    <name type="scientific">Amblyomma americanum</name>
    <name type="common">Lone star tick</name>
    <dbReference type="NCBI Taxonomy" id="6943"/>
    <lineage>
        <taxon>Eukaryota</taxon>
        <taxon>Metazoa</taxon>
        <taxon>Ecdysozoa</taxon>
        <taxon>Arthropoda</taxon>
        <taxon>Chelicerata</taxon>
        <taxon>Arachnida</taxon>
        <taxon>Acari</taxon>
        <taxon>Parasitiformes</taxon>
        <taxon>Ixodida</taxon>
        <taxon>Ixodoidea</taxon>
        <taxon>Ixodidae</taxon>
        <taxon>Amblyomminae</taxon>
        <taxon>Amblyomma</taxon>
    </lineage>
</organism>
<protein>
    <recommendedName>
        <fullName evidence="4">Secreted protein</fullName>
    </recommendedName>
</protein>
<feature type="signal peptide" evidence="1">
    <location>
        <begin position="1"/>
        <end position="26"/>
    </location>
</feature>
<keyword evidence="1" id="KW-0732">Signal</keyword>
<evidence type="ECO:0000313" key="3">
    <source>
        <dbReference type="Proteomes" id="UP001321473"/>
    </source>
</evidence>
<dbReference type="Proteomes" id="UP001321473">
    <property type="component" value="Unassembled WGS sequence"/>
</dbReference>
<name>A0AAQ4F841_AMBAM</name>
<dbReference type="AlphaFoldDB" id="A0AAQ4F841"/>
<reference evidence="2 3" key="1">
    <citation type="journal article" date="2023" name="Arcadia Sci">
        <title>De novo assembly of a long-read Amblyomma americanum tick genome.</title>
        <authorList>
            <person name="Chou S."/>
            <person name="Poskanzer K.E."/>
            <person name="Rollins M."/>
            <person name="Thuy-Boun P.S."/>
        </authorList>
    </citation>
    <scope>NUCLEOTIDE SEQUENCE [LARGE SCALE GENOMIC DNA]</scope>
    <source>
        <strain evidence="2">F_SG_1</strain>
        <tissue evidence="2">Salivary glands</tissue>
    </source>
</reference>
<dbReference type="EMBL" id="JARKHS020005736">
    <property type="protein sequence ID" value="KAK8783256.1"/>
    <property type="molecule type" value="Genomic_DNA"/>
</dbReference>